<proteinExistence type="predicted"/>
<dbReference type="EMBL" id="BLLF01004248">
    <property type="protein sequence ID" value="GFH29233.1"/>
    <property type="molecule type" value="Genomic_DNA"/>
</dbReference>
<reference evidence="2 3" key="1">
    <citation type="submission" date="2020-02" db="EMBL/GenBank/DDBJ databases">
        <title>Draft genome sequence of Haematococcus lacustris strain NIES-144.</title>
        <authorList>
            <person name="Morimoto D."/>
            <person name="Nakagawa S."/>
            <person name="Yoshida T."/>
            <person name="Sawayama S."/>
        </authorList>
    </citation>
    <scope>NUCLEOTIDE SEQUENCE [LARGE SCALE GENOMIC DNA]</scope>
    <source>
        <strain evidence="2 3">NIES-144</strain>
    </source>
</reference>
<dbReference type="Proteomes" id="UP000485058">
    <property type="component" value="Unassembled WGS sequence"/>
</dbReference>
<evidence type="ECO:0000313" key="2">
    <source>
        <dbReference type="EMBL" id="GFH29233.1"/>
    </source>
</evidence>
<keyword evidence="1" id="KW-0812">Transmembrane</keyword>
<gene>
    <name evidence="2" type="ORF">HaLaN_27866</name>
</gene>
<name>A0A6A0A9Y3_HAELA</name>
<evidence type="ECO:0000256" key="1">
    <source>
        <dbReference type="SAM" id="Phobius"/>
    </source>
</evidence>
<keyword evidence="1" id="KW-1133">Transmembrane helix</keyword>
<feature type="transmembrane region" description="Helical" evidence="1">
    <location>
        <begin position="12"/>
        <end position="31"/>
    </location>
</feature>
<sequence length="66" mass="7224">MEALALDNGAKSSFSLLMVIIWILFGVLAVARVSLLQLWMTMGVATVVIGFWLLGPLNKYHDTGTE</sequence>
<keyword evidence="1" id="KW-0472">Membrane</keyword>
<evidence type="ECO:0000313" key="3">
    <source>
        <dbReference type="Proteomes" id="UP000485058"/>
    </source>
</evidence>
<accession>A0A6A0A9Y3</accession>
<comment type="caution">
    <text evidence="2">The sequence shown here is derived from an EMBL/GenBank/DDBJ whole genome shotgun (WGS) entry which is preliminary data.</text>
</comment>
<keyword evidence="3" id="KW-1185">Reference proteome</keyword>
<organism evidence="2 3">
    <name type="scientific">Haematococcus lacustris</name>
    <name type="common">Green alga</name>
    <name type="synonym">Haematococcus pluvialis</name>
    <dbReference type="NCBI Taxonomy" id="44745"/>
    <lineage>
        <taxon>Eukaryota</taxon>
        <taxon>Viridiplantae</taxon>
        <taxon>Chlorophyta</taxon>
        <taxon>core chlorophytes</taxon>
        <taxon>Chlorophyceae</taxon>
        <taxon>CS clade</taxon>
        <taxon>Chlamydomonadales</taxon>
        <taxon>Haematococcaceae</taxon>
        <taxon>Haematococcus</taxon>
    </lineage>
</organism>
<dbReference type="AlphaFoldDB" id="A0A6A0A9Y3"/>
<protein>
    <submittedName>
        <fullName evidence="2">Uncharacterized protein</fullName>
    </submittedName>
</protein>
<feature type="transmembrane region" description="Helical" evidence="1">
    <location>
        <begin position="38"/>
        <end position="55"/>
    </location>
</feature>